<feature type="compositionally biased region" description="Basic and acidic residues" evidence="1">
    <location>
        <begin position="1060"/>
        <end position="1081"/>
    </location>
</feature>
<proteinExistence type="predicted"/>
<evidence type="ECO:0000313" key="4">
    <source>
        <dbReference type="Proteomes" id="UP001501508"/>
    </source>
</evidence>
<sequence length="1127" mass="129438">MKTPELPLSRLLKSIGEYRKKYYQNQLFKGSLIAIALLLSIFLAINTIEYFGQFNSLIRGALLFGYIGAFSYVSYRWIITPVMLLSGLSKPISDEEAARQIGLLFPAIGDKLLNTLQLGRQHTAQSDLIEASIQQKSGQLLMVRFSEAVNFAENSRYLKYAAYPVAVLAIILLFKPSFLTTSSERILKFNNTFDYAPFRFVLENRSLKSFRGEDYTVGLTLEGEAVPQQVFLISGGTRFKMTPDVAGTFSYTFKSLQKDIPFHFEAAGYPSRDYQIQLIEKPGLLSFDVQLDYPAYLGKPSESLQNVGNLTVPEGTRVTWKFKTAATDQLNLRFGEDSASVKGIMTRRHQYEARKTLRKSGDYEVFLKNSDSPDGKPVGYYANVIPDLAPEMSLESVQDTLLFNYLALGGAIRDDYGFSQLKLFYNIYRAGTSKPENSTPKYIPIPFNRQVNNQNYYFQWYVDSLRLGPGDRLEYYTQVWDNDGVNGPKSTRSGSLSFALPDKNEILTQISKSSDDTREEIEKSISQAKQLEQNLKELEHKLKSNQELDFQEKKMAEEILKKREELIRQVQSIQEKNKRANDKSRQFSQQSEEFQKKMDELQKLMDELMKDDSQKLYEEFEKMLEQKQSERMSKLLERLRNKEKGTEKELERTLNLFKQLQLEQKIESSAKELEELAEKQEELAEKTENPAEKDPRQKGAEDDKDSTADQQPTEKNERQAGLQQEQDNIGKEFKEIRDRLADLERLGEEIGKKTDTRKAEQENAREAQEKSKQQLGKQQNREAGQSQKKSAKSMRNIAQALMDQNQKSQQMQMMENMDALRDILENVHALSVDQEQLMKDFRGVHLSDPRFVGLAQKQLKLQDDSKIVEDSLYALANRLREVKSFVTREVGNMKYYMDESVKYIRDRRLPNIASNQQFAMTSVNNLALMLSDLYAQLQKALADAMKMPGTGEGEEGGPSPGEMQQMLNEKMKQLGKGKNGERGMSEELARMAAEQAAIREMLGKMLDEQKGAGFGDQYGKELKEILEQMEKSETQIVNKKVDPELIRRNEEMVTRLLESEKALREQDEDNERKGETAREIQRQPPPALEEYIRNKSQQTELLRTVPPNFTPFYKKEADQYFQGAISR</sequence>
<keyword evidence="4" id="KW-1185">Reference proteome</keyword>
<organism evidence="3 4">
    <name type="scientific">Ravibacter arvi</name>
    <dbReference type="NCBI Taxonomy" id="2051041"/>
    <lineage>
        <taxon>Bacteria</taxon>
        <taxon>Pseudomonadati</taxon>
        <taxon>Bacteroidota</taxon>
        <taxon>Cytophagia</taxon>
        <taxon>Cytophagales</taxon>
        <taxon>Spirosomataceae</taxon>
        <taxon>Ravibacter</taxon>
    </lineage>
</organism>
<comment type="caution">
    <text evidence="3">The sequence shown here is derived from an EMBL/GenBank/DDBJ whole genome shotgun (WGS) entry which is preliminary data.</text>
</comment>
<keyword evidence="2" id="KW-1133">Transmembrane helix</keyword>
<feature type="transmembrane region" description="Helical" evidence="2">
    <location>
        <begin position="27"/>
        <end position="45"/>
    </location>
</feature>
<feature type="compositionally biased region" description="Basic and acidic residues" evidence="1">
    <location>
        <begin position="747"/>
        <end position="772"/>
    </location>
</feature>
<dbReference type="Proteomes" id="UP001501508">
    <property type="component" value="Unassembled WGS sequence"/>
</dbReference>
<feature type="region of interest" description="Disordered" evidence="1">
    <location>
        <begin position="747"/>
        <end position="794"/>
    </location>
</feature>
<feature type="compositionally biased region" description="Basic and acidic residues" evidence="1">
    <location>
        <begin position="575"/>
        <end position="585"/>
    </location>
</feature>
<reference evidence="4" key="1">
    <citation type="journal article" date="2019" name="Int. J. Syst. Evol. Microbiol.">
        <title>The Global Catalogue of Microorganisms (GCM) 10K type strain sequencing project: providing services to taxonomists for standard genome sequencing and annotation.</title>
        <authorList>
            <consortium name="The Broad Institute Genomics Platform"/>
            <consortium name="The Broad Institute Genome Sequencing Center for Infectious Disease"/>
            <person name="Wu L."/>
            <person name="Ma J."/>
        </authorList>
    </citation>
    <scope>NUCLEOTIDE SEQUENCE [LARGE SCALE GENOMIC DNA]</scope>
    <source>
        <strain evidence="4">JCM 31920</strain>
    </source>
</reference>
<evidence type="ECO:0000313" key="3">
    <source>
        <dbReference type="EMBL" id="GAA4445684.1"/>
    </source>
</evidence>
<feature type="compositionally biased region" description="Basic and acidic residues" evidence="1">
    <location>
        <begin position="673"/>
        <end position="718"/>
    </location>
</feature>
<keyword evidence="2" id="KW-0472">Membrane</keyword>
<evidence type="ECO:0000256" key="1">
    <source>
        <dbReference type="SAM" id="MobiDB-lite"/>
    </source>
</evidence>
<feature type="region of interest" description="Disordered" evidence="1">
    <location>
        <begin position="574"/>
        <end position="593"/>
    </location>
</feature>
<feature type="transmembrane region" description="Helical" evidence="2">
    <location>
        <begin position="57"/>
        <end position="75"/>
    </location>
</feature>
<evidence type="ECO:0000256" key="2">
    <source>
        <dbReference type="SAM" id="Phobius"/>
    </source>
</evidence>
<feature type="compositionally biased region" description="Polar residues" evidence="1">
    <location>
        <begin position="773"/>
        <end position="788"/>
    </location>
</feature>
<gene>
    <name evidence="3" type="ORF">GCM10023091_37550</name>
</gene>
<feature type="region of interest" description="Disordered" evidence="1">
    <location>
        <begin position="673"/>
        <end position="731"/>
    </location>
</feature>
<name>A0ABP8MA44_9BACT</name>
<accession>A0ABP8MA44</accession>
<protein>
    <submittedName>
        <fullName evidence="3">ATPase</fullName>
    </submittedName>
</protein>
<keyword evidence="2" id="KW-0812">Transmembrane</keyword>
<feature type="transmembrane region" description="Helical" evidence="2">
    <location>
        <begin position="160"/>
        <end position="179"/>
    </location>
</feature>
<dbReference type="EMBL" id="BAABEY010000036">
    <property type="protein sequence ID" value="GAA4445684.1"/>
    <property type="molecule type" value="Genomic_DNA"/>
</dbReference>
<feature type="region of interest" description="Disordered" evidence="1">
    <location>
        <begin position="1060"/>
        <end position="1088"/>
    </location>
</feature>
<dbReference type="RefSeq" id="WP_345032070.1">
    <property type="nucleotide sequence ID" value="NZ_BAABEY010000036.1"/>
</dbReference>